<accession>A0A5R9QFQ7</accession>
<dbReference type="Proteomes" id="UP000306753">
    <property type="component" value="Unassembled WGS sequence"/>
</dbReference>
<evidence type="ECO:0000313" key="2">
    <source>
        <dbReference type="Proteomes" id="UP000306753"/>
    </source>
</evidence>
<dbReference type="AlphaFoldDB" id="A0A5R9QFQ7"/>
<evidence type="ECO:0000313" key="1">
    <source>
        <dbReference type="EMBL" id="TLX64006.1"/>
    </source>
</evidence>
<comment type="caution">
    <text evidence="1">The sequence shown here is derived from an EMBL/GenBank/DDBJ whole genome shotgun (WGS) entry which is preliminary data.</text>
</comment>
<reference evidence="1 2" key="1">
    <citation type="journal article" date="2017" name="Eur. J. Clin. Microbiol. Infect. Dis.">
        <title>Uncommonly isolated clinical Pseudomonas: identification and phylogenetic assignation.</title>
        <authorList>
            <person name="Mulet M."/>
            <person name="Gomila M."/>
            <person name="Ramirez A."/>
            <person name="Cardew S."/>
            <person name="Moore E.R."/>
            <person name="Lalucat J."/>
            <person name="Garcia-Valdes E."/>
        </authorList>
    </citation>
    <scope>NUCLEOTIDE SEQUENCE [LARGE SCALE GENOMIC DNA]</scope>
    <source>
        <strain evidence="1 2">SD129</strain>
    </source>
</reference>
<protein>
    <submittedName>
        <fullName evidence="1">Uncharacterized protein</fullName>
    </submittedName>
</protein>
<proteinExistence type="predicted"/>
<gene>
    <name evidence="1" type="ORF">DN820_08320</name>
</gene>
<dbReference type="EMBL" id="QLAG01000008">
    <property type="protein sequence ID" value="TLX64006.1"/>
    <property type="molecule type" value="Genomic_DNA"/>
</dbReference>
<name>A0A5R9QFQ7_9GAMM</name>
<organism evidence="1 2">
    <name type="scientific">Stutzerimonas nosocomialis</name>
    <dbReference type="NCBI Taxonomy" id="1056496"/>
    <lineage>
        <taxon>Bacteria</taxon>
        <taxon>Pseudomonadati</taxon>
        <taxon>Pseudomonadota</taxon>
        <taxon>Gammaproteobacteria</taxon>
        <taxon>Pseudomonadales</taxon>
        <taxon>Pseudomonadaceae</taxon>
        <taxon>Stutzerimonas</taxon>
    </lineage>
</organism>
<sequence length="108" mass="12491">MGMKKPHLEIEKAAVDGDKFEGLVLYELVAMPKTFKWWVPENKDEYRTALGNPPVFSCAPQYCTLTLDLGNGWEARATFNEVALSDWRSFFVRFKASTREIMEKYYGI</sequence>
<keyword evidence="2" id="KW-1185">Reference proteome</keyword>